<name>A0A1S2VCN7_9BACT</name>
<dbReference type="InterPro" id="IPR007110">
    <property type="entry name" value="Ig-like_dom"/>
</dbReference>
<feature type="domain" description="Ig-like" evidence="1">
    <location>
        <begin position="170"/>
        <end position="246"/>
    </location>
</feature>
<proteinExistence type="predicted"/>
<keyword evidence="3" id="KW-1185">Reference proteome</keyword>
<accession>A0A1S2VCN7</accession>
<dbReference type="AlphaFoldDB" id="A0A1S2VCN7"/>
<comment type="caution">
    <text evidence="2">The sequence shown here is derived from an EMBL/GenBank/DDBJ whole genome shotgun (WGS) entry which is preliminary data.</text>
</comment>
<protein>
    <recommendedName>
        <fullName evidence="1">Ig-like domain-containing protein</fullName>
    </recommendedName>
</protein>
<evidence type="ECO:0000259" key="1">
    <source>
        <dbReference type="PROSITE" id="PS50835"/>
    </source>
</evidence>
<dbReference type="EMBL" id="MORL01000030">
    <property type="protein sequence ID" value="OIN55996.1"/>
    <property type="molecule type" value="Genomic_DNA"/>
</dbReference>
<sequence>MQADPNWQGTGPKSYDVLAWYNTFASAPNPPDLGSGTWVDAGVPCGPMSKFDGTGTQNTLGTCGGGSPALTLTPASATYTEGQNVTVSVSNLSGNTGTNYGVDLTLFDDDFTSFPFTIPAGLVVPVSGTFVATIGVGAAGSTLRKFLIYESGNGGATVASSSGFYIIPCPSLTVTATPSFTIGSGQNVTLTAAAVGQVVSPVVFQWQGQPVSSTYAISNLTGSNTYSVTGTTGNCRATTTATVSVTTAFNLTTTAGSSNLCVGATTTLSVSAAGGTAPYSYTWTAPAGVSITAGGSSSVVSVSMLTSGTKTFTVTVAGSGGSPVSTTTIGITGYALPTPGITVSPGLTFCSGASITLTATGAGAAGSYYWSTTEQSSAISVSLGQLYSVTVISSANCQSTTSVTTVRRSLPTATVSALPSLTVCPGQSLTLTANGLAGAPEAQGGARVANVLAPAGLTYNWSTGSNAASTILTPGSSTVISLTVSDGYCSTSAISTSVVVRNPVSVSITVPASPTLTCSQTNLSLTAVAGNGSTYRWDDNSTNATRVVSASGVYSVTATEGGCSTTATTSVSSNTTAPSLSISGNLTICQGGTTTLTASGAGAGGSYTWDLPASTSAISVSLGNTYSVTGVASNGCRSTTGVTVTVIPAVTATISGNLTVCQGMSTTLTAGGGTSALWSDNFNGLVNTVSPQSTTPYTVTVSSGGCSATATATVTVNPAVTATVSGNLTICAGQSTTLTATGGNSFQWSDNVAGSANVVSPVSTTAYSVTVSNTTTGCSASTTVTVTVNPAVTATVSGNLTICAGQSTTLTAAGGNSFQWSNSAGNAVNEVTPASTTVYSVTVSNTTTGCFAPTSVTVTVNAAVTASISQNQTICSGKSATLTAGGGSTYRWSDNVANATNIVSPVSTTAYSVTVSSGNCSATAIATVTVNTSPTVSIAASSTSLTGGQSATLTASGADSYTWSTPSNATAITVSPVTTTVYSVSGTQNGCLGEASTTVSVSCVDAIARAISVTLASALGPGNCTVSLQGQGTGSSFIFTGPGGYVFSTVYRRTGTYSLNAVNVTQPGTYTMTARATNACGKESVDTITYVVTGTACP</sequence>
<dbReference type="OrthoDB" id="2582440at2"/>
<dbReference type="PROSITE" id="PS50835">
    <property type="entry name" value="IG_LIKE"/>
    <property type="match status" value="1"/>
</dbReference>
<gene>
    <name evidence="2" type="ORF">BLX24_26980</name>
</gene>
<reference evidence="2 3" key="1">
    <citation type="submission" date="2016-10" db="EMBL/GenBank/DDBJ databases">
        <title>Arsenicibacter rosenii gen. nov., sp. nov., an efficient arsenic-methylating bacterium isolated from an arsenic-contaminated paddy soil.</title>
        <authorList>
            <person name="Huang K."/>
        </authorList>
    </citation>
    <scope>NUCLEOTIDE SEQUENCE [LARGE SCALE GENOMIC DNA]</scope>
    <source>
        <strain evidence="2 3">SM-1</strain>
    </source>
</reference>
<evidence type="ECO:0000313" key="2">
    <source>
        <dbReference type="EMBL" id="OIN55996.1"/>
    </source>
</evidence>
<evidence type="ECO:0000313" key="3">
    <source>
        <dbReference type="Proteomes" id="UP000181790"/>
    </source>
</evidence>
<organism evidence="2 3">
    <name type="scientific">Arsenicibacter rosenii</name>
    <dbReference type="NCBI Taxonomy" id="1750698"/>
    <lineage>
        <taxon>Bacteria</taxon>
        <taxon>Pseudomonadati</taxon>
        <taxon>Bacteroidota</taxon>
        <taxon>Cytophagia</taxon>
        <taxon>Cytophagales</taxon>
        <taxon>Spirosomataceae</taxon>
        <taxon>Arsenicibacter</taxon>
    </lineage>
</organism>
<dbReference type="Proteomes" id="UP000181790">
    <property type="component" value="Unassembled WGS sequence"/>
</dbReference>